<dbReference type="InterPro" id="IPR036390">
    <property type="entry name" value="WH_DNA-bd_sf"/>
</dbReference>
<dbReference type="Gene3D" id="1.10.10.10">
    <property type="entry name" value="Winged helix-like DNA-binding domain superfamily/Winged helix DNA-binding domain"/>
    <property type="match status" value="1"/>
</dbReference>
<accession>A0ABW8CJR3</accession>
<dbReference type="Pfam" id="PF01638">
    <property type="entry name" value="HxlR"/>
    <property type="match status" value="1"/>
</dbReference>
<dbReference type="EMBL" id="JBITYG010000016">
    <property type="protein sequence ID" value="MFI9106047.1"/>
    <property type="molecule type" value="Genomic_DNA"/>
</dbReference>
<keyword evidence="2" id="KW-0238">DNA-binding</keyword>
<dbReference type="SUPFAM" id="SSF46785">
    <property type="entry name" value="Winged helix' DNA-binding domain"/>
    <property type="match status" value="1"/>
</dbReference>
<organism evidence="5 6">
    <name type="scientific">Streptomyces fildesensis</name>
    <dbReference type="NCBI Taxonomy" id="375757"/>
    <lineage>
        <taxon>Bacteria</taxon>
        <taxon>Bacillati</taxon>
        <taxon>Actinomycetota</taxon>
        <taxon>Actinomycetes</taxon>
        <taxon>Kitasatosporales</taxon>
        <taxon>Streptomycetaceae</taxon>
        <taxon>Streptomyces</taxon>
    </lineage>
</organism>
<dbReference type="InterPro" id="IPR002577">
    <property type="entry name" value="HTH_HxlR"/>
</dbReference>
<name>A0ABW8CJR3_9ACTN</name>
<evidence type="ECO:0000256" key="3">
    <source>
        <dbReference type="ARBA" id="ARBA00023163"/>
    </source>
</evidence>
<comment type="caution">
    <text evidence="5">The sequence shown here is derived from an EMBL/GenBank/DDBJ whole genome shotgun (WGS) entry which is preliminary data.</text>
</comment>
<dbReference type="RefSeq" id="WP_399657212.1">
    <property type="nucleotide sequence ID" value="NZ_JBITYG010000016.1"/>
</dbReference>
<dbReference type="PANTHER" id="PTHR33204">
    <property type="entry name" value="TRANSCRIPTIONAL REGULATOR, MARR FAMILY"/>
    <property type="match status" value="1"/>
</dbReference>
<feature type="domain" description="HTH hxlR-type" evidence="4">
    <location>
        <begin position="16"/>
        <end position="116"/>
    </location>
</feature>
<dbReference type="PROSITE" id="PS51118">
    <property type="entry name" value="HTH_HXLR"/>
    <property type="match status" value="1"/>
</dbReference>
<evidence type="ECO:0000256" key="2">
    <source>
        <dbReference type="ARBA" id="ARBA00023125"/>
    </source>
</evidence>
<dbReference type="InterPro" id="IPR036388">
    <property type="entry name" value="WH-like_DNA-bd_sf"/>
</dbReference>
<dbReference type="Proteomes" id="UP001614394">
    <property type="component" value="Unassembled WGS sequence"/>
</dbReference>
<evidence type="ECO:0000256" key="1">
    <source>
        <dbReference type="ARBA" id="ARBA00023015"/>
    </source>
</evidence>
<evidence type="ECO:0000313" key="5">
    <source>
        <dbReference type="EMBL" id="MFI9106047.1"/>
    </source>
</evidence>
<proteinExistence type="predicted"/>
<keyword evidence="3" id="KW-0804">Transcription</keyword>
<dbReference type="PANTHER" id="PTHR33204:SF18">
    <property type="entry name" value="TRANSCRIPTIONAL REGULATORY PROTEIN"/>
    <property type="match status" value="1"/>
</dbReference>
<reference evidence="5 6" key="1">
    <citation type="submission" date="2024-10" db="EMBL/GenBank/DDBJ databases">
        <title>The Natural Products Discovery Center: Release of the First 8490 Sequenced Strains for Exploring Actinobacteria Biosynthetic Diversity.</title>
        <authorList>
            <person name="Kalkreuter E."/>
            <person name="Kautsar S.A."/>
            <person name="Yang D."/>
            <person name="Bader C.D."/>
            <person name="Teijaro C.N."/>
            <person name="Fluegel L."/>
            <person name="Davis C.M."/>
            <person name="Simpson J.R."/>
            <person name="Lauterbach L."/>
            <person name="Steele A.D."/>
            <person name="Gui C."/>
            <person name="Meng S."/>
            <person name="Li G."/>
            <person name="Viehrig K."/>
            <person name="Ye F."/>
            <person name="Su P."/>
            <person name="Kiefer A.F."/>
            <person name="Nichols A."/>
            <person name="Cepeda A.J."/>
            <person name="Yan W."/>
            <person name="Fan B."/>
            <person name="Jiang Y."/>
            <person name="Adhikari A."/>
            <person name="Zheng C.-J."/>
            <person name="Schuster L."/>
            <person name="Cowan T.M."/>
            <person name="Smanski M.J."/>
            <person name="Chevrette M.G."/>
            <person name="De Carvalho L.P.S."/>
            <person name="Shen B."/>
        </authorList>
    </citation>
    <scope>NUCLEOTIDE SEQUENCE [LARGE SCALE GENOMIC DNA]</scope>
    <source>
        <strain evidence="5 6">NPDC053399</strain>
    </source>
</reference>
<keyword evidence="6" id="KW-1185">Reference proteome</keyword>
<sequence>MDTTPSVELPIYQPDCPARTVIELLANKWVFFALILLRRHNAPMRFNEMRRQLGTVTQKMLAQTLRSLERDGLVRREVYPTVPPRVEYSLTELGGEAARLALAIGDWSQEHLGEIEAARGVHDAKASAEPQPLL</sequence>
<evidence type="ECO:0000313" key="6">
    <source>
        <dbReference type="Proteomes" id="UP001614394"/>
    </source>
</evidence>
<evidence type="ECO:0000259" key="4">
    <source>
        <dbReference type="PROSITE" id="PS51118"/>
    </source>
</evidence>
<protein>
    <submittedName>
        <fullName evidence="5">Winged helix-turn-helix transcriptional regulator</fullName>
    </submittedName>
</protein>
<keyword evidence="1" id="KW-0805">Transcription regulation</keyword>
<gene>
    <name evidence="5" type="ORF">ACIGXA_36640</name>
</gene>